<dbReference type="GO" id="GO:0008270">
    <property type="term" value="F:zinc ion binding"/>
    <property type="evidence" value="ECO:0007669"/>
    <property type="project" value="InterPro"/>
</dbReference>
<dbReference type="GO" id="GO:0004222">
    <property type="term" value="F:metalloendopeptidase activity"/>
    <property type="evidence" value="ECO:0007669"/>
    <property type="project" value="InterPro"/>
</dbReference>
<feature type="binding site" evidence="10">
    <location>
        <position position="272"/>
    </location>
    <ligand>
        <name>Ca(2+)</name>
        <dbReference type="ChEBI" id="CHEBI:29108"/>
        <label>4</label>
    </ligand>
</feature>
<dbReference type="PANTHER" id="PTHR10201:SF20">
    <property type="entry name" value="STROMELYSIN-3"/>
    <property type="match status" value="1"/>
</dbReference>
<proteinExistence type="inferred from homology"/>
<evidence type="ECO:0000256" key="9">
    <source>
        <dbReference type="PIRSR" id="PIRSR621190-1"/>
    </source>
</evidence>
<evidence type="ECO:0000313" key="14">
    <source>
        <dbReference type="Proteomes" id="UP000233100"/>
    </source>
</evidence>
<feature type="binding site" evidence="10">
    <location>
        <position position="170"/>
    </location>
    <ligand>
        <name>Ca(2+)</name>
        <dbReference type="ChEBI" id="CHEBI:29108"/>
        <label>3</label>
    </ligand>
</feature>
<dbReference type="InterPro" id="IPR006026">
    <property type="entry name" value="Peptidase_Metallo"/>
</dbReference>
<feature type="binding site" evidence="10">
    <location>
        <position position="127"/>
    </location>
    <ligand>
        <name>Ca(2+)</name>
        <dbReference type="ChEBI" id="CHEBI:29108"/>
        <label>2</label>
    </ligand>
</feature>
<evidence type="ECO:0000256" key="8">
    <source>
        <dbReference type="ARBA" id="ARBA00023145"/>
    </source>
</evidence>
<feature type="binding site" evidence="10">
    <location>
        <position position="139"/>
    </location>
    <ligand>
        <name>Zn(2+)</name>
        <dbReference type="ChEBI" id="CHEBI:29105"/>
        <label>1</label>
    </ligand>
</feature>
<keyword evidence="2" id="KW-0645">Protease</keyword>
<dbReference type="InterPro" id="IPR001818">
    <property type="entry name" value="Pept_M10_metallopeptidase"/>
</dbReference>
<feature type="binding site" evidence="10">
    <location>
        <position position="144"/>
    </location>
    <ligand>
        <name>Ca(2+)</name>
        <dbReference type="ChEBI" id="CHEBI:29108"/>
        <label>3</label>
    </ligand>
</feature>
<evidence type="ECO:0000256" key="2">
    <source>
        <dbReference type="ARBA" id="ARBA00022670"/>
    </source>
</evidence>
<dbReference type="GO" id="GO:0031012">
    <property type="term" value="C:extracellular matrix"/>
    <property type="evidence" value="ECO:0007669"/>
    <property type="project" value="InterPro"/>
</dbReference>
<keyword evidence="7" id="KW-0482">Metalloprotease</keyword>
<feature type="binding site" evidence="10">
    <location>
        <position position="163"/>
    </location>
    <ligand>
        <name>Ca(2+)</name>
        <dbReference type="ChEBI" id="CHEBI:29108"/>
        <label>2</label>
    </ligand>
</feature>
<dbReference type="PANTHER" id="PTHR10201">
    <property type="entry name" value="MATRIX METALLOPROTEINASE"/>
    <property type="match status" value="1"/>
</dbReference>
<dbReference type="PROSITE" id="PS00024">
    <property type="entry name" value="HEMOPEXIN"/>
    <property type="match status" value="1"/>
</dbReference>
<feature type="active site" evidence="9">
    <location>
        <position position="189"/>
    </location>
</feature>
<evidence type="ECO:0000256" key="3">
    <source>
        <dbReference type="ARBA" id="ARBA00022723"/>
    </source>
</evidence>
<dbReference type="GO" id="GO:0030198">
    <property type="term" value="P:extracellular matrix organization"/>
    <property type="evidence" value="ECO:0007669"/>
    <property type="project" value="TreeGrafter"/>
</dbReference>
<feature type="binding site" evidence="10">
    <location>
        <position position="165"/>
    </location>
    <ligand>
        <name>Zn(2+)</name>
        <dbReference type="ChEBI" id="CHEBI:29105"/>
        <label>1</label>
    </ligand>
</feature>
<dbReference type="Proteomes" id="UP000233100">
    <property type="component" value="Chromosome 10"/>
</dbReference>
<organism evidence="13 14">
    <name type="scientific">Macaca fascicularis</name>
    <name type="common">Crab-eating macaque</name>
    <name type="synonym">Cynomolgus monkey</name>
    <dbReference type="NCBI Taxonomy" id="9541"/>
    <lineage>
        <taxon>Eukaryota</taxon>
        <taxon>Metazoa</taxon>
        <taxon>Chordata</taxon>
        <taxon>Craniata</taxon>
        <taxon>Vertebrata</taxon>
        <taxon>Euteleostomi</taxon>
        <taxon>Mammalia</taxon>
        <taxon>Eutheria</taxon>
        <taxon>Euarchontoglires</taxon>
        <taxon>Primates</taxon>
        <taxon>Haplorrhini</taxon>
        <taxon>Catarrhini</taxon>
        <taxon>Cercopithecidae</taxon>
        <taxon>Cercopithecinae</taxon>
        <taxon>Macaca</taxon>
    </lineage>
</organism>
<dbReference type="InterPro" id="IPR036375">
    <property type="entry name" value="Hemopexin-like_dom_sf"/>
</dbReference>
<dbReference type="SMART" id="SM00235">
    <property type="entry name" value="ZnMc"/>
    <property type="match status" value="1"/>
</dbReference>
<gene>
    <name evidence="13" type="primary">MMP11</name>
</gene>
<comment type="similarity">
    <text evidence="1">Belongs to the peptidase M10A family.</text>
</comment>
<dbReference type="SUPFAM" id="SSF55486">
    <property type="entry name" value="Metalloproteases ('zincins'), catalytic domain"/>
    <property type="match status" value="1"/>
</dbReference>
<dbReference type="PROSITE" id="PS51642">
    <property type="entry name" value="HEMOPEXIN_2"/>
    <property type="match status" value="1"/>
</dbReference>
<feature type="binding site" evidence="10">
    <location>
        <position position="319"/>
    </location>
    <ligand>
        <name>Ca(2+)</name>
        <dbReference type="ChEBI" id="CHEBI:29108"/>
        <label>5</label>
    </ligand>
</feature>
<dbReference type="InterPro" id="IPR024079">
    <property type="entry name" value="MetalloPept_cat_dom_sf"/>
</dbReference>
<evidence type="ECO:0000256" key="4">
    <source>
        <dbReference type="ARBA" id="ARBA00022801"/>
    </source>
</evidence>
<dbReference type="GO" id="GO:0006508">
    <property type="term" value="P:proteolysis"/>
    <property type="evidence" value="ECO:0007669"/>
    <property type="project" value="UniProtKB-KW"/>
</dbReference>
<feature type="binding site" evidence="10">
    <location>
        <position position="137"/>
    </location>
    <ligand>
        <name>Zn(2+)</name>
        <dbReference type="ChEBI" id="CHEBI:29105"/>
        <label>1</label>
    </ligand>
</feature>
<keyword evidence="8" id="KW-0865">Zymogen</keyword>
<dbReference type="InterPro" id="IPR018486">
    <property type="entry name" value="Hemopexin_CS"/>
</dbReference>
<dbReference type="Bgee" id="ENSMFAG00000036374">
    <property type="expression patterns" value="Expressed in heart and 6 other cell types or tissues"/>
</dbReference>
<feature type="domain" description="Peptidase metallopeptidase" evidence="12">
    <location>
        <begin position="69"/>
        <end position="232"/>
    </location>
</feature>
<dbReference type="SMART" id="SM00120">
    <property type="entry name" value="HX"/>
    <property type="match status" value="1"/>
</dbReference>
<dbReference type="Pfam" id="PF00045">
    <property type="entry name" value="Hemopexin"/>
    <property type="match status" value="1"/>
</dbReference>
<dbReference type="InterPro" id="IPR033739">
    <property type="entry name" value="M10A_MMP"/>
</dbReference>
<feature type="binding site" evidence="10">
    <location>
        <position position="188"/>
    </location>
    <ligand>
        <name>Zn(2+)</name>
        <dbReference type="ChEBI" id="CHEBI:29105"/>
        <label>2</label>
        <note>catalytic</note>
    </ligand>
</feature>
<evidence type="ECO:0000256" key="11">
    <source>
        <dbReference type="PROSITE-ProRule" id="PRU01011"/>
    </source>
</evidence>
<evidence type="ECO:0000256" key="5">
    <source>
        <dbReference type="ARBA" id="ARBA00022833"/>
    </source>
</evidence>
<feature type="repeat" description="Hemopexin" evidence="11">
    <location>
        <begin position="264"/>
        <end position="312"/>
    </location>
</feature>
<reference evidence="13" key="2">
    <citation type="submission" date="2025-08" db="UniProtKB">
        <authorList>
            <consortium name="Ensembl"/>
        </authorList>
    </citation>
    <scope>IDENTIFICATION</scope>
</reference>
<keyword evidence="6 10" id="KW-0106">Calcium</keyword>
<dbReference type="AlphaFoldDB" id="A0A7N9C903"/>
<evidence type="ECO:0000256" key="1">
    <source>
        <dbReference type="ARBA" id="ARBA00010370"/>
    </source>
</evidence>
<dbReference type="SUPFAM" id="SSF50923">
    <property type="entry name" value="Hemopexin-like domain"/>
    <property type="match status" value="1"/>
</dbReference>
<reference evidence="13" key="3">
    <citation type="submission" date="2025-09" db="UniProtKB">
        <authorList>
            <consortium name="Ensembl"/>
        </authorList>
    </citation>
    <scope>IDENTIFICATION</scope>
</reference>
<reference evidence="13 14" key="1">
    <citation type="submission" date="2013-03" db="EMBL/GenBank/DDBJ databases">
        <authorList>
            <person name="Warren W."/>
            <person name="Wilson R.K."/>
        </authorList>
    </citation>
    <scope>NUCLEOTIDE SEQUENCE</scope>
</reference>
<dbReference type="Pfam" id="PF00413">
    <property type="entry name" value="Peptidase_M10"/>
    <property type="match status" value="1"/>
</dbReference>
<keyword evidence="3 10" id="KW-0479">Metal-binding</keyword>
<dbReference type="CDD" id="cd04278">
    <property type="entry name" value="ZnMc_MMP"/>
    <property type="match status" value="1"/>
</dbReference>
<evidence type="ECO:0000313" key="13">
    <source>
        <dbReference type="Ensembl" id="ENSMFAP00000048081.1"/>
    </source>
</evidence>
<keyword evidence="14" id="KW-1185">Reference proteome</keyword>
<feature type="binding site" evidence="10">
    <location>
        <position position="198"/>
    </location>
    <ligand>
        <name>Zn(2+)</name>
        <dbReference type="ChEBI" id="CHEBI:29105"/>
        <label>2</label>
        <note>catalytic</note>
    </ligand>
</feature>
<dbReference type="InterPro" id="IPR021190">
    <property type="entry name" value="Pept_M10A"/>
</dbReference>
<keyword evidence="5 10" id="KW-0862">Zinc</keyword>
<sequence length="396" mass="44102">MGVSGPLVLVLSTECRHLCLPKYEQTTYTCACVARETSALKLRPRAHLACVLSVHTPTKHPGATPGAAAIGGWPFPEAQAPPSPSRILRFPWQLVQEQVRQTMAEALKVWSDVTPLTFTEVHEGHADIMIDFARYWHGDDLPFDGPGGILAHAFFPKTHREGDVHFDYDETWTIGDDQGTDLLQVAAHEFGHVLGLQHTTAAKALMSAFYTFRYPLSLSPDDRRGIQHLYGQPRPTVTSRTPALGPQAGIDTNEIAPLEPDTPPDACEASFDAVSTIRGELFFFKAGFVWRLRGGQLQPGYPALASRHWQGLPSPVDAAFEDARGHIWFFQGEWGLGICSRDFPEPGMLWPKAGTDRRILRDTVDRERCPKAWGPRKRVWFAPQAQVGGSRRWLLR</sequence>
<comment type="cofactor">
    <cofactor evidence="10">
        <name>Zn(2+)</name>
        <dbReference type="ChEBI" id="CHEBI:29105"/>
    </cofactor>
    <text evidence="10">Binds 2 Zn(2+) ions per subunit.</text>
</comment>
<evidence type="ECO:0000256" key="10">
    <source>
        <dbReference type="PIRSR" id="PIRSR621190-2"/>
    </source>
</evidence>
<dbReference type="GO" id="GO:0005615">
    <property type="term" value="C:extracellular space"/>
    <property type="evidence" value="ECO:0007669"/>
    <property type="project" value="TreeGrafter"/>
</dbReference>
<accession>A0A7N9C903</accession>
<dbReference type="Gene3D" id="2.110.10.10">
    <property type="entry name" value="Hemopexin-like domain"/>
    <property type="match status" value="1"/>
</dbReference>
<protein>
    <submittedName>
        <fullName evidence="13">Matrix metallopeptidase 11</fullName>
    </submittedName>
</protein>
<feature type="binding site" evidence="10">
    <location>
        <position position="170"/>
    </location>
    <ligand>
        <name>Ca(2+)</name>
        <dbReference type="ChEBI" id="CHEBI:29108"/>
        <label>1</label>
    </ligand>
</feature>
<feature type="binding site" evidence="10">
    <location>
        <position position="152"/>
    </location>
    <ligand>
        <name>Zn(2+)</name>
        <dbReference type="ChEBI" id="CHEBI:29105"/>
        <label>1</label>
    </ligand>
</feature>
<dbReference type="GO" id="GO:0030574">
    <property type="term" value="P:collagen catabolic process"/>
    <property type="evidence" value="ECO:0007669"/>
    <property type="project" value="TreeGrafter"/>
</dbReference>
<feature type="binding site" evidence="10">
    <location>
        <position position="145"/>
    </location>
    <ligand>
        <name>Ca(2+)</name>
        <dbReference type="ChEBI" id="CHEBI:29108"/>
        <label>3</label>
    </ligand>
</feature>
<dbReference type="Ensembl" id="ENSMFAT00000085137.1">
    <property type="protein sequence ID" value="ENSMFAP00000048081.1"/>
    <property type="gene ID" value="ENSMFAG00000036374.2"/>
</dbReference>
<feature type="binding site" evidence="10">
    <location>
        <position position="317"/>
    </location>
    <ligand>
        <name>Ca(2+)</name>
        <dbReference type="ChEBI" id="CHEBI:29108"/>
        <label>4</label>
    </ligand>
</feature>
<evidence type="ECO:0000256" key="7">
    <source>
        <dbReference type="ARBA" id="ARBA00023049"/>
    </source>
</evidence>
<evidence type="ECO:0000256" key="6">
    <source>
        <dbReference type="ARBA" id="ARBA00022837"/>
    </source>
</evidence>
<feature type="binding site" evidence="10">
    <location>
        <position position="192"/>
    </location>
    <ligand>
        <name>Zn(2+)</name>
        <dbReference type="ChEBI" id="CHEBI:29105"/>
        <label>2</label>
        <note>catalytic</note>
    </ligand>
</feature>
<keyword evidence="4" id="KW-0378">Hydrolase</keyword>
<evidence type="ECO:0000259" key="12">
    <source>
        <dbReference type="SMART" id="SM00235"/>
    </source>
</evidence>
<dbReference type="Gene3D" id="3.40.390.10">
    <property type="entry name" value="Collagenase (Catalytic Domain)"/>
    <property type="match status" value="1"/>
</dbReference>
<feature type="binding site" evidence="10">
    <location>
        <position position="167"/>
    </location>
    <ligand>
        <name>Ca(2+)</name>
        <dbReference type="ChEBI" id="CHEBI:29108"/>
        <label>3</label>
    </ligand>
</feature>
<dbReference type="InterPro" id="IPR018487">
    <property type="entry name" value="Hemopexin-like_repeat"/>
</dbReference>
<dbReference type="PRINTS" id="PR00138">
    <property type="entry name" value="MATRIXIN"/>
</dbReference>
<feature type="binding site" evidence="10">
    <location>
        <position position="206"/>
    </location>
    <ligand>
        <name>Zn(2+)</name>
        <dbReference type="ChEBI" id="CHEBI:29105"/>
        <label>2</label>
        <note>catalytic</note>
    </ligand>
</feature>
<comment type="cofactor">
    <cofactor evidence="10">
        <name>Ca(2+)</name>
        <dbReference type="ChEBI" id="CHEBI:29108"/>
    </cofactor>
    <text evidence="10">Can bind about 5 Ca(2+) ions per subunit.</text>
</comment>
<dbReference type="GeneTree" id="ENSGT00940000156340"/>
<name>A0A7N9C903_MACFA</name>